<feature type="compositionally biased region" description="Basic and acidic residues" evidence="1">
    <location>
        <begin position="141"/>
        <end position="153"/>
    </location>
</feature>
<dbReference type="PANTHER" id="PTHR33738:SF8">
    <property type="entry name" value="OS05G0454500 PROTEIN"/>
    <property type="match status" value="1"/>
</dbReference>
<comment type="caution">
    <text evidence="2">The sequence shown here is derived from an EMBL/GenBank/DDBJ whole genome shotgun (WGS) entry which is preliminary data.</text>
</comment>
<evidence type="ECO:0000313" key="2">
    <source>
        <dbReference type="EMBL" id="KAK1299407.1"/>
    </source>
</evidence>
<dbReference type="PANTHER" id="PTHR33738">
    <property type="entry name" value="EMB|CAB82975.1"/>
    <property type="match status" value="1"/>
</dbReference>
<dbReference type="AlphaFoldDB" id="A0AAV9DGZ3"/>
<accession>A0AAV9DGZ3</accession>
<reference evidence="2" key="2">
    <citation type="submission" date="2023-06" db="EMBL/GenBank/DDBJ databases">
        <authorList>
            <person name="Ma L."/>
            <person name="Liu K.-W."/>
            <person name="Li Z."/>
            <person name="Hsiao Y.-Y."/>
            <person name="Qi Y."/>
            <person name="Fu T."/>
            <person name="Tang G."/>
            <person name="Zhang D."/>
            <person name="Sun W.-H."/>
            <person name="Liu D.-K."/>
            <person name="Li Y."/>
            <person name="Chen G.-Z."/>
            <person name="Liu X.-D."/>
            <person name="Liao X.-Y."/>
            <person name="Jiang Y.-T."/>
            <person name="Yu X."/>
            <person name="Hao Y."/>
            <person name="Huang J."/>
            <person name="Zhao X.-W."/>
            <person name="Ke S."/>
            <person name="Chen Y.-Y."/>
            <person name="Wu W.-L."/>
            <person name="Hsu J.-L."/>
            <person name="Lin Y.-F."/>
            <person name="Huang M.-D."/>
            <person name="Li C.-Y."/>
            <person name="Huang L."/>
            <person name="Wang Z.-W."/>
            <person name="Zhao X."/>
            <person name="Zhong W.-Y."/>
            <person name="Peng D.-H."/>
            <person name="Ahmad S."/>
            <person name="Lan S."/>
            <person name="Zhang J.-S."/>
            <person name="Tsai W.-C."/>
            <person name="Van De Peer Y."/>
            <person name="Liu Z.-J."/>
        </authorList>
    </citation>
    <scope>NUCLEOTIDE SEQUENCE</scope>
    <source>
        <strain evidence="2">CP</strain>
        <tissue evidence="2">Leaves</tissue>
    </source>
</reference>
<name>A0AAV9DGZ3_ACOCL</name>
<protein>
    <submittedName>
        <fullName evidence="2">Uncharacterized protein</fullName>
    </submittedName>
</protein>
<feature type="compositionally biased region" description="Polar residues" evidence="1">
    <location>
        <begin position="82"/>
        <end position="96"/>
    </location>
</feature>
<feature type="compositionally biased region" description="Polar residues" evidence="1">
    <location>
        <begin position="1"/>
        <end position="10"/>
    </location>
</feature>
<dbReference type="Proteomes" id="UP001180020">
    <property type="component" value="Unassembled WGS sequence"/>
</dbReference>
<keyword evidence="3" id="KW-1185">Reference proteome</keyword>
<proteinExistence type="predicted"/>
<reference evidence="2" key="1">
    <citation type="journal article" date="2023" name="Nat. Commun.">
        <title>Diploid and tetraploid genomes of Acorus and the evolution of monocots.</title>
        <authorList>
            <person name="Ma L."/>
            <person name="Liu K.W."/>
            <person name="Li Z."/>
            <person name="Hsiao Y.Y."/>
            <person name="Qi Y."/>
            <person name="Fu T."/>
            <person name="Tang G.D."/>
            <person name="Zhang D."/>
            <person name="Sun W.H."/>
            <person name="Liu D.K."/>
            <person name="Li Y."/>
            <person name="Chen G.Z."/>
            <person name="Liu X.D."/>
            <person name="Liao X.Y."/>
            <person name="Jiang Y.T."/>
            <person name="Yu X."/>
            <person name="Hao Y."/>
            <person name="Huang J."/>
            <person name="Zhao X.W."/>
            <person name="Ke S."/>
            <person name="Chen Y.Y."/>
            <person name="Wu W.L."/>
            <person name="Hsu J.L."/>
            <person name="Lin Y.F."/>
            <person name="Huang M.D."/>
            <person name="Li C.Y."/>
            <person name="Huang L."/>
            <person name="Wang Z.W."/>
            <person name="Zhao X."/>
            <person name="Zhong W.Y."/>
            <person name="Peng D.H."/>
            <person name="Ahmad S."/>
            <person name="Lan S."/>
            <person name="Zhang J.S."/>
            <person name="Tsai W.C."/>
            <person name="Van de Peer Y."/>
            <person name="Liu Z.J."/>
        </authorList>
    </citation>
    <scope>NUCLEOTIDE SEQUENCE</scope>
    <source>
        <strain evidence="2">CP</strain>
    </source>
</reference>
<sequence>MEGKKSTVSADSAKAKPSIASELFGSKESSAPGTKGYSAGSGSSGIFDAVFSNPATMPGRRTSQFDGLGTWRKEDHQVWNSKPATSDIIFQNSSSEGNKDRNPLFAGDHGKVEPCFLGSSLFYGGQDICNPPSNPSGTNKYYKDDDDRDERDCASRGNWWQESLYY</sequence>
<evidence type="ECO:0000313" key="3">
    <source>
        <dbReference type="Proteomes" id="UP001180020"/>
    </source>
</evidence>
<gene>
    <name evidence="2" type="ORF">QJS10_CPB14g01675</name>
</gene>
<dbReference type="EMBL" id="JAUJYO010000014">
    <property type="protein sequence ID" value="KAK1299407.1"/>
    <property type="molecule type" value="Genomic_DNA"/>
</dbReference>
<evidence type="ECO:0000256" key="1">
    <source>
        <dbReference type="SAM" id="MobiDB-lite"/>
    </source>
</evidence>
<organism evidence="2 3">
    <name type="scientific">Acorus calamus</name>
    <name type="common">Sweet flag</name>
    <dbReference type="NCBI Taxonomy" id="4465"/>
    <lineage>
        <taxon>Eukaryota</taxon>
        <taxon>Viridiplantae</taxon>
        <taxon>Streptophyta</taxon>
        <taxon>Embryophyta</taxon>
        <taxon>Tracheophyta</taxon>
        <taxon>Spermatophyta</taxon>
        <taxon>Magnoliopsida</taxon>
        <taxon>Liliopsida</taxon>
        <taxon>Acoraceae</taxon>
        <taxon>Acorus</taxon>
    </lineage>
</organism>
<feature type="region of interest" description="Disordered" evidence="1">
    <location>
        <begin position="82"/>
        <end position="105"/>
    </location>
</feature>
<feature type="region of interest" description="Disordered" evidence="1">
    <location>
        <begin position="1"/>
        <end position="41"/>
    </location>
</feature>
<feature type="region of interest" description="Disordered" evidence="1">
    <location>
        <begin position="128"/>
        <end position="153"/>
    </location>
</feature>